<dbReference type="EMBL" id="CP022753">
    <property type="protein sequence ID" value="ASU83535.1"/>
    <property type="molecule type" value="Genomic_DNA"/>
</dbReference>
<name>A0A223S600_9ACTN</name>
<evidence type="ECO:0000313" key="3">
    <source>
        <dbReference type="Proteomes" id="UP000215005"/>
    </source>
</evidence>
<dbReference type="Pfam" id="PF13338">
    <property type="entry name" value="AbiEi_4"/>
    <property type="match status" value="1"/>
</dbReference>
<dbReference type="AlphaFoldDB" id="A0A223S600"/>
<dbReference type="InterPro" id="IPR025159">
    <property type="entry name" value="AbiEi_N"/>
</dbReference>
<feature type="domain" description="AbiEi antitoxin N-terminal" evidence="1">
    <location>
        <begin position="15"/>
        <end position="46"/>
    </location>
</feature>
<proteinExistence type="predicted"/>
<reference evidence="2 3" key="1">
    <citation type="submission" date="2017-08" db="EMBL/GenBank/DDBJ databases">
        <title>The complete genome sequence of Nocardiopsis gilva YIM 90087.</title>
        <authorList>
            <person name="Yin M."/>
            <person name="Tang S."/>
        </authorList>
    </citation>
    <scope>NUCLEOTIDE SEQUENCE [LARGE SCALE GENOMIC DNA]</scope>
    <source>
        <strain evidence="2 3">YIM 90087</strain>
    </source>
</reference>
<dbReference type="KEGG" id="ngv:CDO52_12725"/>
<dbReference type="Proteomes" id="UP000215005">
    <property type="component" value="Chromosome"/>
</dbReference>
<sequence>MSERTTITRPAADVLITIREAEERFGCPRRELERHIRSGRLDVVRRPGKGPRQLVEAQVCALLQRTGAGGVS</sequence>
<evidence type="ECO:0000259" key="1">
    <source>
        <dbReference type="Pfam" id="PF13338"/>
    </source>
</evidence>
<keyword evidence="3" id="KW-1185">Reference proteome</keyword>
<dbReference type="RefSeq" id="WP_017616862.1">
    <property type="nucleotide sequence ID" value="NZ_ANBG01000027.1"/>
</dbReference>
<evidence type="ECO:0000313" key="2">
    <source>
        <dbReference type="EMBL" id="ASU83535.1"/>
    </source>
</evidence>
<organism evidence="2 3">
    <name type="scientific">Nocardiopsis gilva YIM 90087</name>
    <dbReference type="NCBI Taxonomy" id="1235441"/>
    <lineage>
        <taxon>Bacteria</taxon>
        <taxon>Bacillati</taxon>
        <taxon>Actinomycetota</taxon>
        <taxon>Actinomycetes</taxon>
        <taxon>Streptosporangiales</taxon>
        <taxon>Nocardiopsidaceae</taxon>
        <taxon>Nocardiopsis</taxon>
    </lineage>
</organism>
<protein>
    <recommendedName>
        <fullName evidence="1">AbiEi antitoxin N-terminal domain-containing protein</fullName>
    </recommendedName>
</protein>
<accession>A0A223S600</accession>
<gene>
    <name evidence="2" type="ORF">CDO52_12725</name>
</gene>